<evidence type="ECO:0000256" key="7">
    <source>
        <dbReference type="RuleBase" id="RU364068"/>
    </source>
</evidence>
<keyword evidence="9" id="KW-1185">Reference proteome</keyword>
<dbReference type="Gene3D" id="3.30.540.10">
    <property type="entry name" value="Fructose-1,6-Bisphosphatase, subunit A, domain 1"/>
    <property type="match status" value="1"/>
</dbReference>
<dbReference type="InterPro" id="IPR033942">
    <property type="entry name" value="IMPase"/>
</dbReference>
<dbReference type="SUPFAM" id="SSF56655">
    <property type="entry name" value="Carbohydrate phosphatase"/>
    <property type="match status" value="1"/>
</dbReference>
<comment type="catalytic activity">
    <reaction evidence="1 7">
        <text>a myo-inositol phosphate + H2O = myo-inositol + phosphate</text>
        <dbReference type="Rhea" id="RHEA:24056"/>
        <dbReference type="ChEBI" id="CHEBI:15377"/>
        <dbReference type="ChEBI" id="CHEBI:17268"/>
        <dbReference type="ChEBI" id="CHEBI:43474"/>
        <dbReference type="ChEBI" id="CHEBI:84139"/>
        <dbReference type="EC" id="3.1.3.25"/>
    </reaction>
</comment>
<comment type="similarity">
    <text evidence="7">Belongs to the inositol monophosphatase superfamily.</text>
</comment>
<keyword evidence="4 7" id="KW-0378">Hydrolase</keyword>
<proteinExistence type="inferred from homology"/>
<dbReference type="CDD" id="cd01639">
    <property type="entry name" value="IMPase"/>
    <property type="match status" value="1"/>
</dbReference>
<dbReference type="EMBL" id="VDFW01000004">
    <property type="protein sequence ID" value="TNC28163.1"/>
    <property type="molecule type" value="Genomic_DNA"/>
</dbReference>
<dbReference type="InterPro" id="IPR020583">
    <property type="entry name" value="Inositol_monoP_metal-BS"/>
</dbReference>
<feature type="binding site" evidence="6">
    <location>
        <position position="79"/>
    </location>
    <ligand>
        <name>Mg(2+)</name>
        <dbReference type="ChEBI" id="CHEBI:18420"/>
        <label>1</label>
        <note>catalytic</note>
    </ligand>
</feature>
<dbReference type="GO" id="GO:0008934">
    <property type="term" value="F:inositol monophosphate 1-phosphatase activity"/>
    <property type="evidence" value="ECO:0007669"/>
    <property type="project" value="InterPro"/>
</dbReference>
<dbReference type="OrthoDB" id="9772456at2"/>
<keyword evidence="3 6" id="KW-0479">Metal-binding</keyword>
<dbReference type="PANTHER" id="PTHR20854:SF4">
    <property type="entry name" value="INOSITOL-1-MONOPHOSPHATASE-RELATED"/>
    <property type="match status" value="1"/>
</dbReference>
<dbReference type="GO" id="GO:0006020">
    <property type="term" value="P:inositol metabolic process"/>
    <property type="evidence" value="ECO:0007669"/>
    <property type="project" value="TreeGrafter"/>
</dbReference>
<dbReference type="Pfam" id="PF00459">
    <property type="entry name" value="Inositol_P"/>
    <property type="match status" value="1"/>
</dbReference>
<evidence type="ECO:0000256" key="2">
    <source>
        <dbReference type="ARBA" id="ARBA00001946"/>
    </source>
</evidence>
<feature type="binding site" evidence="6">
    <location>
        <position position="205"/>
    </location>
    <ligand>
        <name>Mg(2+)</name>
        <dbReference type="ChEBI" id="CHEBI:18420"/>
        <label>1</label>
        <note>catalytic</note>
    </ligand>
</feature>
<comment type="caution">
    <text evidence="8">The sequence shown here is derived from an EMBL/GenBank/DDBJ whole genome shotgun (WGS) entry which is preliminary data.</text>
</comment>
<evidence type="ECO:0000313" key="8">
    <source>
        <dbReference type="EMBL" id="TNC28163.1"/>
    </source>
</evidence>
<feature type="binding site" evidence="6">
    <location>
        <position position="64"/>
    </location>
    <ligand>
        <name>Mg(2+)</name>
        <dbReference type="ChEBI" id="CHEBI:18420"/>
        <label>1</label>
        <note>catalytic</note>
    </ligand>
</feature>
<evidence type="ECO:0000256" key="5">
    <source>
        <dbReference type="ARBA" id="ARBA00022842"/>
    </source>
</evidence>
<dbReference type="AlphaFoldDB" id="A0A5C4M8R2"/>
<organism evidence="8 9">
    <name type="scientific">Amycolatopsis alkalitolerans</name>
    <dbReference type="NCBI Taxonomy" id="2547244"/>
    <lineage>
        <taxon>Bacteria</taxon>
        <taxon>Bacillati</taxon>
        <taxon>Actinomycetota</taxon>
        <taxon>Actinomycetes</taxon>
        <taxon>Pseudonocardiales</taxon>
        <taxon>Pseudonocardiaceae</taxon>
        <taxon>Amycolatopsis</taxon>
    </lineage>
</organism>
<gene>
    <name evidence="8" type="ORF">FG385_06990</name>
</gene>
<feature type="binding site" evidence="6">
    <location>
        <position position="82"/>
    </location>
    <ligand>
        <name>Mg(2+)</name>
        <dbReference type="ChEBI" id="CHEBI:18420"/>
        <label>1</label>
        <note>catalytic</note>
    </ligand>
</feature>
<name>A0A5C4M8R2_9PSEU</name>
<dbReference type="PROSITE" id="PS00629">
    <property type="entry name" value="IMP_1"/>
    <property type="match status" value="1"/>
</dbReference>
<dbReference type="InterPro" id="IPR000760">
    <property type="entry name" value="Inositol_monophosphatase-like"/>
</dbReference>
<sequence length="257" mass="26922">MSEYLYFAEELALWAVDRIRQRRPATVSTKSGPADFVTETDLDVEREVRARIAERYPGHRIVGEEYGTSGGGEPTWYVDPVDGTTNFAHGLPWSSFSLAVADSAGALAGVVADPSRGEVFGASRGGGARLDGRPIRCADTRELPGALVLTEWAAWRPWPGQNELLAALAAEQCTTRVLGSSALSLASVAAGRASAVVLGGYSTLDVLAGVLLCREAGCAVLGRDGRETVLPAAGDGGLLAAPPALAQSIRELGFRRG</sequence>
<dbReference type="RefSeq" id="WP_139095780.1">
    <property type="nucleotide sequence ID" value="NZ_VDFW01000004.1"/>
</dbReference>
<evidence type="ECO:0000256" key="4">
    <source>
        <dbReference type="ARBA" id="ARBA00022801"/>
    </source>
</evidence>
<evidence type="ECO:0000256" key="6">
    <source>
        <dbReference type="PIRSR" id="PIRSR600760-2"/>
    </source>
</evidence>
<comment type="cofactor">
    <cofactor evidence="2 6 7">
        <name>Mg(2+)</name>
        <dbReference type="ChEBI" id="CHEBI:18420"/>
    </cofactor>
</comment>
<dbReference type="EC" id="3.1.3.25" evidence="7"/>
<protein>
    <recommendedName>
        <fullName evidence="7">Inositol-1-monophosphatase</fullName>
        <ecNumber evidence="7">3.1.3.25</ecNumber>
    </recommendedName>
</protein>
<dbReference type="GO" id="GO:0046872">
    <property type="term" value="F:metal ion binding"/>
    <property type="evidence" value="ECO:0007669"/>
    <property type="project" value="UniProtKB-KW"/>
</dbReference>
<evidence type="ECO:0000256" key="3">
    <source>
        <dbReference type="ARBA" id="ARBA00022723"/>
    </source>
</evidence>
<accession>A0A5C4M8R2</accession>
<dbReference type="GO" id="GO:0007165">
    <property type="term" value="P:signal transduction"/>
    <property type="evidence" value="ECO:0007669"/>
    <property type="project" value="TreeGrafter"/>
</dbReference>
<evidence type="ECO:0000313" key="9">
    <source>
        <dbReference type="Proteomes" id="UP000305546"/>
    </source>
</evidence>
<dbReference type="PANTHER" id="PTHR20854">
    <property type="entry name" value="INOSITOL MONOPHOSPHATASE"/>
    <property type="match status" value="1"/>
</dbReference>
<keyword evidence="5 6" id="KW-0460">Magnesium</keyword>
<reference evidence="8 9" key="1">
    <citation type="submission" date="2019-06" db="EMBL/GenBank/DDBJ databases">
        <title>Amycolatopsis alkalitolerans sp. nov., isolated from Gastrodia elata Blume.</title>
        <authorList>
            <person name="Narsing Rao M.P."/>
            <person name="Li W.J."/>
        </authorList>
    </citation>
    <scope>NUCLEOTIDE SEQUENCE [LARGE SCALE GENOMIC DNA]</scope>
    <source>
        <strain evidence="8 9">SYSUP0005</strain>
    </source>
</reference>
<evidence type="ECO:0000256" key="1">
    <source>
        <dbReference type="ARBA" id="ARBA00001033"/>
    </source>
</evidence>
<dbReference type="PRINTS" id="PR00377">
    <property type="entry name" value="IMPHPHTASES"/>
</dbReference>
<dbReference type="Proteomes" id="UP000305546">
    <property type="component" value="Unassembled WGS sequence"/>
</dbReference>
<dbReference type="Gene3D" id="3.40.190.80">
    <property type="match status" value="1"/>
</dbReference>